<feature type="compositionally biased region" description="Acidic residues" evidence="1">
    <location>
        <begin position="757"/>
        <end position="779"/>
    </location>
</feature>
<sequence>MNHLCYIILKEEPYNMIFETVFDTSEYRSRVYIDAELLMRDAELLPDKEISARRCSPSLNSSSTFFVVATLRINAVILYVKYENELYSLPHSYVYGIDSTKIKDERALSITDYLFNARESQPSDTEIDSNTEIDISALSAADKMFMCTAILRLNYFGMQFVPSYDYEMNTSQQKISLKHLNPNELKTDTLTVFQCPELQYIDLETAEFTKLTIKYFISGTHLPYSFLLYLQEGPNLEIYPHKFASEVNLNDFDELRPTYDLSQLQESIDLGKMTFYYNIPGEEKQLKEFIGIRESQYVYERFGNFFGNLSVCGMRRTHIIALCRYIANSRELEIDHRGYDESNCHKREVFSKPSTSEDSTSVSLGHFHMVKCPARISEVNGNKNKFTLKTTFLTANQLPKSVFWFTRSNLQRQNNITLKTTITGLKLHMLNKDKNRIREFLKPQYIPERKPKFSDLTTKLIRTSGLRIFPQGPPSITFNRNVVEDNTIIFSNIKEIKSPYERFEASYTSININMWPARDIAYLCHIILQDKSYDLVFSSDFNFPPNFENRSQIEVKLAMRDATLLHNENITARQCPPGFITLSTYFIVGTIFRDTITVHVKYEKKLYAFPDAFVRNVNKAEIQAADSMDYRSLLLKLCFICTYFIAQQIDSTEGKNLEIITDLKNVQNWTNKYVRYRKSFKGRGLSLVASVSRRKSILDHKREVQEAFCHFIILVDALENGFRLNFDKYKGPKVETRKFKLNFPTMAATESQQEMREEPDDQSEEDESDREASEEDLLEGQESGRTSSVQVPHESEQELELPMYECPQILYFDLDSDDYAGFPYIYRISEGKKLDSAIVFFQESDISTLYPIKYVKNISFKSFVKYEYPPQERNRLQPPVTMVESYHSMRMRTTEYLVNKQTTALEIQTTGYEEYVCRKTQIHFDGEDKSDYNSNKNLYVLQCPPVIWTFMSKNDKISALYYLSSNSQENSVILLKKTNIKGKSVSPLDISKDFDVQFISQDVARARFIPYTSPQKRTWPVSREAYSQLVEQMNTGVLVYTLKMPVTLARTEDLSRHELISQTPLRVSTDRWLSDDVLIEFSKVKENKFIYQRFADLYSSLDVCQLTRLQKRELCLEILSDKDYKIQVTLSETGYDYPCTRNQISLTSRDADLLETDIFSTWKCPEEYPQDEYERHVGKNHLRDGAQLYKLSKTDKMNFPNGVFYPDATINNINRYLSLLLKLCFICTYFTAQQIDSTEGKNLEIITDLKNVQNWTNKYVRYRKSFKGRGSSLVARASRRKSILDRKRKVQEAFCHFTIDATVNGFRLDFDTYKGPQVETRKFKLNFPTMAATESQQEMREEPDDQSEEDESDREASEEDLLEGQESGQTSSVQVPHKSEQELELPMYECPKILYFDLDSNDYVGFPYIYRISKGKKFDSAIVFFQESDISTLYPIKYVKNIVFKFLENYEHQPQEEYRLQPAITMFSSFDQIERTTIEYFVTKQTTAADIETTGYDEYVCRKTQIHFHGEDESVYDPQANLYVLQCPPVITTMLSSRNDKLPVLYYLSSNSQENSVILLTKTNIKGESVSLDDMGKDFDVQFISKEVARARFIHYIFPRKRTWPVSKKAYSQLEEQMNKAVSLYTVKMPVTLARTEDLSRPEIILQKPLRASTDRWLSDDVLIEFSKVKENKFIYQRFADLYSSLDVCQLTRKQKRELCRQILLNADYIRRVQVTSSETGYDYPCTRNQISLTSRDADLLETDIFSTWKCPEEYPQDEYECHVGKTHLRDGALLYKFWKADNIDFPNGVFYPDATVININRYILAISHVNRVSGVEENFTVEEAEAKVERLAVERATYKPHLGNKIMSRWKRRTVTKICDQEPQVKVEFCHQFLPMADLGMKFGDFLVEELNCEPKTFHIRHRPQNEETDNYTLDMYSCPNITYKDLGTDEDTTINHKYYVSNGTKYNSAIVFVQKYRDDGEGKIYPRYHIKKIIFKNLVPTQLRLHSLPVTPSPEVHSDSIEIEANAYEKARKLSEPYEKFRRTFFSVNICGLRKAHKVHLCRETIRRSYLWYAQLLFQGYDEYACKRRQIRITIPDRQDFLPDENLHRPIEKEIILLLCPRIISLMGGLIDEKHRDFVYLSSNLRSRSVFFFTRKNERGATFARKFMMDNLNTEKIVQDQRRARFMLYTSKEEREDEQRQSQLYRLKPINSFKELEKIANLVESSDSVQMPTAIPKQELLRSISDLFFGRQVQIERNEYIVDDVIISFSEIKSTKFGKKCRTDPFNYNVNLDETNIDYPCNKRMVHLRVREIENLQPMDFSIWRCPKPTSDIRNNNVHYNFFIAKCPLKNSALVLRTFHIHPDADIYPDAVVTGINRGYLAITNEEEQELIYQ</sequence>
<comment type="caution">
    <text evidence="2">The sequence shown here is derived from an EMBL/GenBank/DDBJ whole genome shotgun (WGS) entry which is preliminary data.</text>
</comment>
<evidence type="ECO:0000313" key="3">
    <source>
        <dbReference type="Proteomes" id="UP001367676"/>
    </source>
</evidence>
<dbReference type="Proteomes" id="UP001367676">
    <property type="component" value="Unassembled WGS sequence"/>
</dbReference>
<gene>
    <name evidence="2" type="ORF">V9T40_012068</name>
</gene>
<organism evidence="2 3">
    <name type="scientific">Parthenolecanium corni</name>
    <dbReference type="NCBI Taxonomy" id="536013"/>
    <lineage>
        <taxon>Eukaryota</taxon>
        <taxon>Metazoa</taxon>
        <taxon>Ecdysozoa</taxon>
        <taxon>Arthropoda</taxon>
        <taxon>Hexapoda</taxon>
        <taxon>Insecta</taxon>
        <taxon>Pterygota</taxon>
        <taxon>Neoptera</taxon>
        <taxon>Paraneoptera</taxon>
        <taxon>Hemiptera</taxon>
        <taxon>Sternorrhyncha</taxon>
        <taxon>Coccoidea</taxon>
        <taxon>Coccidae</taxon>
        <taxon>Parthenolecanium</taxon>
    </lineage>
</organism>
<feature type="region of interest" description="Disordered" evidence="1">
    <location>
        <begin position="748"/>
        <end position="797"/>
    </location>
</feature>
<proteinExistence type="predicted"/>
<feature type="region of interest" description="Disordered" evidence="1">
    <location>
        <begin position="1332"/>
        <end position="1380"/>
    </location>
</feature>
<feature type="compositionally biased region" description="Acidic residues" evidence="1">
    <location>
        <begin position="1341"/>
        <end position="1363"/>
    </location>
</feature>
<keyword evidence="3" id="KW-1185">Reference proteome</keyword>
<reference evidence="2 3" key="1">
    <citation type="submission" date="2024-03" db="EMBL/GenBank/DDBJ databases">
        <title>Adaptation during the transition from Ophiocordyceps entomopathogen to insect associate is accompanied by gene loss and intensified selection.</title>
        <authorList>
            <person name="Ward C.M."/>
            <person name="Onetto C.A."/>
            <person name="Borneman A.R."/>
        </authorList>
    </citation>
    <scope>NUCLEOTIDE SEQUENCE [LARGE SCALE GENOMIC DNA]</scope>
    <source>
        <strain evidence="2">AWRI1</strain>
        <tissue evidence="2">Single Adult Female</tissue>
    </source>
</reference>
<accession>A0AAN9T6H4</accession>
<protein>
    <submittedName>
        <fullName evidence="2">Uncharacterized protein</fullName>
    </submittedName>
</protein>
<evidence type="ECO:0000313" key="2">
    <source>
        <dbReference type="EMBL" id="KAK7575782.1"/>
    </source>
</evidence>
<dbReference type="EMBL" id="JBBCAQ010000036">
    <property type="protein sequence ID" value="KAK7575782.1"/>
    <property type="molecule type" value="Genomic_DNA"/>
</dbReference>
<evidence type="ECO:0000256" key="1">
    <source>
        <dbReference type="SAM" id="MobiDB-lite"/>
    </source>
</evidence>
<name>A0AAN9T6H4_9HEMI</name>